<comment type="caution">
    <text evidence="1">The sequence shown here is derived from an EMBL/GenBank/DDBJ whole genome shotgun (WGS) entry which is preliminary data.</text>
</comment>
<protein>
    <submittedName>
        <fullName evidence="1">Uncharacterized protein</fullName>
    </submittedName>
</protein>
<name>A0A9D1D913_9FIRM</name>
<reference evidence="1" key="1">
    <citation type="submission" date="2020-10" db="EMBL/GenBank/DDBJ databases">
        <authorList>
            <person name="Gilroy R."/>
        </authorList>
    </citation>
    <scope>NUCLEOTIDE SEQUENCE</scope>
    <source>
        <strain evidence="1">ChiSjej4B22-8148</strain>
    </source>
</reference>
<proteinExistence type="predicted"/>
<reference evidence="1" key="2">
    <citation type="journal article" date="2021" name="PeerJ">
        <title>Extensive microbial diversity within the chicken gut microbiome revealed by metagenomics and culture.</title>
        <authorList>
            <person name="Gilroy R."/>
            <person name="Ravi A."/>
            <person name="Getino M."/>
            <person name="Pursley I."/>
            <person name="Horton D.L."/>
            <person name="Alikhan N.F."/>
            <person name="Baker D."/>
            <person name="Gharbi K."/>
            <person name="Hall N."/>
            <person name="Watson M."/>
            <person name="Adriaenssens E.M."/>
            <person name="Foster-Nyarko E."/>
            <person name="Jarju S."/>
            <person name="Secka A."/>
            <person name="Antonio M."/>
            <person name="Oren A."/>
            <person name="Chaudhuri R.R."/>
            <person name="La Ragione R."/>
            <person name="Hildebrand F."/>
            <person name="Pallen M.J."/>
        </authorList>
    </citation>
    <scope>NUCLEOTIDE SEQUENCE</scope>
    <source>
        <strain evidence="1">ChiSjej4B22-8148</strain>
    </source>
</reference>
<organism evidence="1 2">
    <name type="scientific">Candidatus Choladousia intestinavium</name>
    <dbReference type="NCBI Taxonomy" id="2840727"/>
    <lineage>
        <taxon>Bacteria</taxon>
        <taxon>Bacillati</taxon>
        <taxon>Bacillota</taxon>
        <taxon>Clostridia</taxon>
        <taxon>Lachnospirales</taxon>
        <taxon>Lachnospiraceae</taxon>
        <taxon>Lachnospiraceae incertae sedis</taxon>
        <taxon>Candidatus Choladousia</taxon>
    </lineage>
</organism>
<dbReference type="AlphaFoldDB" id="A0A9D1D913"/>
<dbReference type="EMBL" id="DVGK01000073">
    <property type="protein sequence ID" value="HIR13544.1"/>
    <property type="molecule type" value="Genomic_DNA"/>
</dbReference>
<gene>
    <name evidence="1" type="ORF">IAB31_06435</name>
</gene>
<evidence type="ECO:0000313" key="2">
    <source>
        <dbReference type="Proteomes" id="UP000886757"/>
    </source>
</evidence>
<accession>A0A9D1D913</accession>
<sequence length="260" mass="28577">MTAETEGAWSEPLLSIKESLFDGQILYLYTSSAGTGQKYTLGIDHILINGKDSVPVTFGPDQTLENGCGYVLRADLVSINVTPPFTVTLPLSVYEKTEGQDIALTENPSQGLSRPRQYENQEITYTVEVSGKVLTPADRSFAGSDYTLTVSNLSVTSTRISFSCLYEMTPSQREAYENQDSVLTIPAVFDFSGEECLLQDAMMEDIENGIFITADYSGVSLEDDFFIIAARRGIPDPQTGKINLENCSLENKIKIQLSDN</sequence>
<evidence type="ECO:0000313" key="1">
    <source>
        <dbReference type="EMBL" id="HIR13544.1"/>
    </source>
</evidence>
<dbReference type="Proteomes" id="UP000886757">
    <property type="component" value="Unassembled WGS sequence"/>
</dbReference>